<dbReference type="EMBL" id="FRBL01000001">
    <property type="protein sequence ID" value="SHK93983.1"/>
    <property type="molecule type" value="Genomic_DNA"/>
</dbReference>
<dbReference type="AlphaFoldDB" id="A0A1M6WJL1"/>
<protein>
    <submittedName>
        <fullName evidence="1">Enoyl-CoA hydratase/carnithine racemase</fullName>
    </submittedName>
</protein>
<accession>A0A1M6WJL1</accession>
<dbReference type="InterPro" id="IPR001753">
    <property type="entry name" value="Enoyl-CoA_hydra/iso"/>
</dbReference>
<dbReference type="InterPro" id="IPR029045">
    <property type="entry name" value="ClpP/crotonase-like_dom_sf"/>
</dbReference>
<organism evidence="1 2">
    <name type="scientific">Chitinophaga jiangningensis</name>
    <dbReference type="NCBI Taxonomy" id="1419482"/>
    <lineage>
        <taxon>Bacteria</taxon>
        <taxon>Pseudomonadati</taxon>
        <taxon>Bacteroidota</taxon>
        <taxon>Chitinophagia</taxon>
        <taxon>Chitinophagales</taxon>
        <taxon>Chitinophagaceae</taxon>
        <taxon>Chitinophaga</taxon>
    </lineage>
</organism>
<proteinExistence type="predicted"/>
<gene>
    <name evidence="1" type="ORF">SAMN05444266_101657</name>
</gene>
<dbReference type="STRING" id="1419482.SAMN05444266_101657"/>
<dbReference type="Pfam" id="PF00378">
    <property type="entry name" value="ECH_1"/>
    <property type="match status" value="1"/>
</dbReference>
<dbReference type="CDD" id="cd06558">
    <property type="entry name" value="crotonase-like"/>
    <property type="match status" value="1"/>
</dbReference>
<dbReference type="OrthoDB" id="9775794at2"/>
<dbReference type="Gene3D" id="3.90.226.10">
    <property type="entry name" value="2-enoyl-CoA Hydratase, Chain A, domain 1"/>
    <property type="match status" value="1"/>
</dbReference>
<evidence type="ECO:0000313" key="1">
    <source>
        <dbReference type="EMBL" id="SHK93983.1"/>
    </source>
</evidence>
<reference evidence="1 2" key="1">
    <citation type="submission" date="2016-11" db="EMBL/GenBank/DDBJ databases">
        <authorList>
            <person name="Jaros S."/>
            <person name="Januszkiewicz K."/>
            <person name="Wedrychowicz H."/>
        </authorList>
    </citation>
    <scope>NUCLEOTIDE SEQUENCE [LARGE SCALE GENOMIC DNA]</scope>
    <source>
        <strain evidence="1 2">DSM 27406</strain>
    </source>
</reference>
<evidence type="ECO:0000313" key="2">
    <source>
        <dbReference type="Proteomes" id="UP000184420"/>
    </source>
</evidence>
<dbReference type="PANTHER" id="PTHR43459:SF1">
    <property type="entry name" value="EG:BACN32G11.4 PROTEIN"/>
    <property type="match status" value="1"/>
</dbReference>
<keyword evidence="2" id="KW-1185">Reference proteome</keyword>
<name>A0A1M6WJL1_9BACT</name>
<dbReference type="SUPFAM" id="SSF52096">
    <property type="entry name" value="ClpP/crotonase"/>
    <property type="match status" value="1"/>
</dbReference>
<dbReference type="GO" id="GO:0003824">
    <property type="term" value="F:catalytic activity"/>
    <property type="evidence" value="ECO:0007669"/>
    <property type="project" value="UniProtKB-ARBA"/>
</dbReference>
<dbReference type="RefSeq" id="WP_073077976.1">
    <property type="nucleotide sequence ID" value="NZ_FRBL01000001.1"/>
</dbReference>
<sequence length="290" mass="32139">MKEPPKITEQLEGTPVRLTRHSPGYWQVTFDAPPLNLFGPELLTGLEEVVRRMQASPELRVIVFDSALQDFFIAHFDVARGGEIVSRKTTSGILPVFDVAVALYESPVISIAAIRGRTRGVGIEFAAACDIRFASDKAIFGQFEVAVGTIPGGGSMEFLPLLVGRARALEIIVGGEDLGAGIAERYGLINRMITDDKLDEFVHNFALRISQFDQVITGKAKALVNERASRPQLAHMYESRAAYVQTASRPERKPIIEKLRSWGFQQDSDFEYNVGDYLNRIGENNDLPLQ</sequence>
<dbReference type="Proteomes" id="UP000184420">
    <property type="component" value="Unassembled WGS sequence"/>
</dbReference>
<dbReference type="PANTHER" id="PTHR43459">
    <property type="entry name" value="ENOYL-COA HYDRATASE"/>
    <property type="match status" value="1"/>
</dbReference>